<keyword evidence="2" id="KW-1185">Reference proteome</keyword>
<dbReference type="AlphaFoldDB" id="A0A9D3YI64"/>
<sequence>MGECKQLVSDSKLGATLFQQAEESSKFCDVIIVYGQPGDMKQIWAHWCVLV</sequence>
<comment type="caution">
    <text evidence="1">The sequence shown here is derived from an EMBL/GenBank/DDBJ whole genome shotgun (WGS) entry which is preliminary data.</text>
</comment>
<reference evidence="1" key="2">
    <citation type="submission" date="2020-11" db="EMBL/GenBank/DDBJ databases">
        <authorList>
            <person name="McCartney M.A."/>
            <person name="Auch B."/>
            <person name="Kono T."/>
            <person name="Mallez S."/>
            <person name="Becker A."/>
            <person name="Gohl D.M."/>
            <person name="Silverstein K.A.T."/>
            <person name="Koren S."/>
            <person name="Bechman K.B."/>
            <person name="Herman A."/>
            <person name="Abrahante J.E."/>
            <person name="Garbe J."/>
        </authorList>
    </citation>
    <scope>NUCLEOTIDE SEQUENCE</scope>
    <source>
        <strain evidence="1">Duluth1</strain>
        <tissue evidence="1">Whole animal</tissue>
    </source>
</reference>
<name>A0A9D3YI64_DREPO</name>
<gene>
    <name evidence="1" type="ORF">DPMN_074306</name>
</gene>
<reference evidence="1" key="1">
    <citation type="journal article" date="2019" name="bioRxiv">
        <title>The Genome of the Zebra Mussel, Dreissena polymorpha: A Resource for Invasive Species Research.</title>
        <authorList>
            <person name="McCartney M.A."/>
            <person name="Auch B."/>
            <person name="Kono T."/>
            <person name="Mallez S."/>
            <person name="Zhang Y."/>
            <person name="Obille A."/>
            <person name="Becker A."/>
            <person name="Abrahante J.E."/>
            <person name="Garbe J."/>
            <person name="Badalamenti J.P."/>
            <person name="Herman A."/>
            <person name="Mangelson H."/>
            <person name="Liachko I."/>
            <person name="Sullivan S."/>
            <person name="Sone E.D."/>
            <person name="Koren S."/>
            <person name="Silverstein K.A.T."/>
            <person name="Beckman K.B."/>
            <person name="Gohl D.M."/>
        </authorList>
    </citation>
    <scope>NUCLEOTIDE SEQUENCE</scope>
    <source>
        <strain evidence="1">Duluth1</strain>
        <tissue evidence="1">Whole animal</tissue>
    </source>
</reference>
<evidence type="ECO:0000313" key="2">
    <source>
        <dbReference type="Proteomes" id="UP000828390"/>
    </source>
</evidence>
<proteinExistence type="predicted"/>
<accession>A0A9D3YI64</accession>
<evidence type="ECO:0000313" key="1">
    <source>
        <dbReference type="EMBL" id="KAH3699350.1"/>
    </source>
</evidence>
<dbReference type="Proteomes" id="UP000828390">
    <property type="component" value="Unassembled WGS sequence"/>
</dbReference>
<dbReference type="EMBL" id="JAIWYP010000015">
    <property type="protein sequence ID" value="KAH3699350.1"/>
    <property type="molecule type" value="Genomic_DNA"/>
</dbReference>
<protein>
    <submittedName>
        <fullName evidence="1">Uncharacterized protein</fullName>
    </submittedName>
</protein>
<organism evidence="1 2">
    <name type="scientific">Dreissena polymorpha</name>
    <name type="common">Zebra mussel</name>
    <name type="synonym">Mytilus polymorpha</name>
    <dbReference type="NCBI Taxonomy" id="45954"/>
    <lineage>
        <taxon>Eukaryota</taxon>
        <taxon>Metazoa</taxon>
        <taxon>Spiralia</taxon>
        <taxon>Lophotrochozoa</taxon>
        <taxon>Mollusca</taxon>
        <taxon>Bivalvia</taxon>
        <taxon>Autobranchia</taxon>
        <taxon>Heteroconchia</taxon>
        <taxon>Euheterodonta</taxon>
        <taxon>Imparidentia</taxon>
        <taxon>Neoheterodontei</taxon>
        <taxon>Myida</taxon>
        <taxon>Dreissenoidea</taxon>
        <taxon>Dreissenidae</taxon>
        <taxon>Dreissena</taxon>
    </lineage>
</organism>